<dbReference type="EMBL" id="JBHRWN010000002">
    <property type="protein sequence ID" value="MFC3478376.1"/>
    <property type="molecule type" value="Genomic_DNA"/>
</dbReference>
<sequence>MRLADDERARVPFALAGVVLLVASASAAAVFAARDPAPDRTRADRAVERAETGSGVALAGATRNALAAAARSPVVSPGDTEYGRAIEPDRAFRDALALRVYAGFEQSLRARDATAGGVTASLSLPRVQTTADAEAAIDSVAVERVNDSVVRATVSGVRTTVRRDGRVVSRERRNVTTTVHSTALELHDRVQRFRRLLDRDALDGPGVDRRVTAYLQLVVALRGPLQYGGAPISNVLANRHVEVATNLAVLDAQRAAFGETDAEGRDAFAEALARVGFTDVLAAAKEGASRRASAVLQSADASKAPVSVGLPSVVQAGTPGGEQSVPVGVNVTADRAFVAFADGDGERTLDGTLRDAYTTTARRVTEVERVDTTTSQSGAAPADWRLADTASTSSTRVVGETNPASVSTGVSRSLAAYGRRVVVTERTTREYANGTRERTVVETRRETYRVSVALGYELTPPPRGWGDRSEAVLDRPVGSVSDAVRERIADRTTRVLVADHGGVDALARRAVTDGVPNRERVVRPAVPEPIRERAYRAVARDRDRARNVTENVSTTELAAGHSAAESLRERVFALHAAADRYPTASARAVAAAREAYLSRVTERLADRHSDGTLADVGAQLGERGVEDADGERAGTLSGDPVRAVDGAPAYLPLGEVGPDVDAAVEERYHPLAARNVNWFTIPHGDAADAVLSEAMAEPPETVRLGRAAQALAAADGTLAETGNATLRDHRDDLLAAVERGVEDAGRAYRGVLAASPVSLSPAQREAATRAAFARWESVAARARAVTNGSAARAVAVEAARTADADAVARDRLRARLRAESPDVADRGTIRVEPDLVRDTALASRQVARTVAKESLKHAGGVAAERAARRLGASNFGAVPAGLPLAPVPGFWYATFNAWSVSVEGSWARFAVRGRGGSPVGPGDGTTYVREDAPVAFDVNGDGRPDEIGRNERLSFEVSATVAVVVPAGTRGVGDVGGDRDEQSPGW</sequence>
<organism evidence="2 3">
    <name type="scientific">Halobacterium litoreum</name>
    <dbReference type="NCBI Taxonomy" id="2039234"/>
    <lineage>
        <taxon>Archaea</taxon>
        <taxon>Methanobacteriati</taxon>
        <taxon>Methanobacteriota</taxon>
        <taxon>Stenosarchaea group</taxon>
        <taxon>Halobacteria</taxon>
        <taxon>Halobacteriales</taxon>
        <taxon>Halobacteriaceae</taxon>
        <taxon>Halobacterium</taxon>
    </lineage>
</organism>
<evidence type="ECO:0000313" key="2">
    <source>
        <dbReference type="EMBL" id="MFC3478376.1"/>
    </source>
</evidence>
<feature type="compositionally biased region" description="Polar residues" evidence="1">
    <location>
        <begin position="389"/>
        <end position="409"/>
    </location>
</feature>
<evidence type="ECO:0000313" key="3">
    <source>
        <dbReference type="Proteomes" id="UP001595660"/>
    </source>
</evidence>
<gene>
    <name evidence="2" type="ORF">ACFOKC_11665</name>
</gene>
<evidence type="ECO:0000256" key="1">
    <source>
        <dbReference type="SAM" id="MobiDB-lite"/>
    </source>
</evidence>
<reference evidence="2 3" key="1">
    <citation type="journal article" date="2019" name="Int. J. Syst. Evol. Microbiol.">
        <title>The Global Catalogue of Microorganisms (GCM) 10K type strain sequencing project: providing services to taxonomists for standard genome sequencing and annotation.</title>
        <authorList>
            <consortium name="The Broad Institute Genomics Platform"/>
            <consortium name="The Broad Institute Genome Sequencing Center for Infectious Disease"/>
            <person name="Wu L."/>
            <person name="Ma J."/>
        </authorList>
    </citation>
    <scope>NUCLEOTIDE SEQUENCE [LARGE SCALE GENOMIC DNA]</scope>
    <source>
        <strain evidence="2 3">CGMCC 1.12562</strain>
    </source>
</reference>
<accession>A0ABD5NGF5</accession>
<dbReference type="GeneID" id="69118613"/>
<dbReference type="Pfam" id="PF23957">
    <property type="entry name" value="DUF7286"/>
    <property type="match status" value="1"/>
</dbReference>
<dbReference type="RefSeq" id="WP_232570507.1">
    <property type="nucleotide sequence ID" value="NZ_CP089466.1"/>
</dbReference>
<name>A0ABD5NGF5_9EURY</name>
<comment type="caution">
    <text evidence="2">The sequence shown here is derived from an EMBL/GenBank/DDBJ whole genome shotgun (WGS) entry which is preliminary data.</text>
</comment>
<protein>
    <submittedName>
        <fullName evidence="2">Uncharacterized protein</fullName>
    </submittedName>
</protein>
<feature type="region of interest" description="Disordered" evidence="1">
    <location>
        <begin position="369"/>
        <end position="409"/>
    </location>
</feature>
<keyword evidence="3" id="KW-1185">Reference proteome</keyword>
<dbReference type="InterPro" id="IPR055710">
    <property type="entry name" value="DUF7286"/>
</dbReference>
<dbReference type="AlphaFoldDB" id="A0ABD5NGF5"/>
<proteinExistence type="predicted"/>
<dbReference type="Proteomes" id="UP001595660">
    <property type="component" value="Unassembled WGS sequence"/>
</dbReference>